<name>A0A2H3BA70_9AGAR</name>
<evidence type="ECO:0000313" key="2">
    <source>
        <dbReference type="Proteomes" id="UP000218334"/>
    </source>
</evidence>
<organism evidence="1 2">
    <name type="scientific">Armillaria solidipes</name>
    <dbReference type="NCBI Taxonomy" id="1076256"/>
    <lineage>
        <taxon>Eukaryota</taxon>
        <taxon>Fungi</taxon>
        <taxon>Dikarya</taxon>
        <taxon>Basidiomycota</taxon>
        <taxon>Agaricomycotina</taxon>
        <taxon>Agaricomycetes</taxon>
        <taxon>Agaricomycetidae</taxon>
        <taxon>Agaricales</taxon>
        <taxon>Marasmiineae</taxon>
        <taxon>Physalacriaceae</taxon>
        <taxon>Armillaria</taxon>
    </lineage>
</organism>
<proteinExistence type="predicted"/>
<accession>A0A2H3BA70</accession>
<dbReference type="Proteomes" id="UP000218334">
    <property type="component" value="Unassembled WGS sequence"/>
</dbReference>
<gene>
    <name evidence="1" type="ORF">ARMSODRAFT_299699</name>
</gene>
<protein>
    <submittedName>
        <fullName evidence="1">Uncharacterized protein</fullName>
    </submittedName>
</protein>
<keyword evidence="2" id="KW-1185">Reference proteome</keyword>
<sequence length="102" mass="11225">MSVDHLGEFIVTMASGDFTQTCVREEPFVQRAGNRPGVNLDAHQKPKVTQIESHVPKIPSLHRARLSSITAASTLQTKPKHSFLYSLVASSRTERVCVKGLP</sequence>
<dbReference type="EMBL" id="KZ293435">
    <property type="protein sequence ID" value="PBK67745.1"/>
    <property type="molecule type" value="Genomic_DNA"/>
</dbReference>
<reference evidence="2" key="1">
    <citation type="journal article" date="2017" name="Nat. Ecol. Evol.">
        <title>Genome expansion and lineage-specific genetic innovations in the forest pathogenic fungi Armillaria.</title>
        <authorList>
            <person name="Sipos G."/>
            <person name="Prasanna A.N."/>
            <person name="Walter M.C."/>
            <person name="O'Connor E."/>
            <person name="Balint B."/>
            <person name="Krizsan K."/>
            <person name="Kiss B."/>
            <person name="Hess J."/>
            <person name="Varga T."/>
            <person name="Slot J."/>
            <person name="Riley R."/>
            <person name="Boka B."/>
            <person name="Rigling D."/>
            <person name="Barry K."/>
            <person name="Lee J."/>
            <person name="Mihaltcheva S."/>
            <person name="LaButti K."/>
            <person name="Lipzen A."/>
            <person name="Waldron R."/>
            <person name="Moloney N.M."/>
            <person name="Sperisen C."/>
            <person name="Kredics L."/>
            <person name="Vagvoelgyi C."/>
            <person name="Patrignani A."/>
            <person name="Fitzpatrick D."/>
            <person name="Nagy I."/>
            <person name="Doyle S."/>
            <person name="Anderson J.B."/>
            <person name="Grigoriev I.V."/>
            <person name="Gueldener U."/>
            <person name="Muensterkoetter M."/>
            <person name="Nagy L.G."/>
        </authorList>
    </citation>
    <scope>NUCLEOTIDE SEQUENCE [LARGE SCALE GENOMIC DNA]</scope>
    <source>
        <strain evidence="2">28-4</strain>
    </source>
</reference>
<dbReference type="AlphaFoldDB" id="A0A2H3BA70"/>
<evidence type="ECO:0000313" key="1">
    <source>
        <dbReference type="EMBL" id="PBK67745.1"/>
    </source>
</evidence>